<sequence length="419" mass="49324">MDFKRIHSGSLSGESLHPRKKSCRVTRLNLLICMVLCAGFALLGLNVYQLHQMREEHLLHAREDHPITIVEGQVDKPMGNPPVVWIQGKRIETGYLNHVKIVFERLGFFVTHHGDVEWDVLWAHDYPFVTLKHALVDLQPHQRVNHFPGSGYITNKGILATMQLDAFPKCFRIPKDRDKLEEYAKLNPGTMWVQKNNNHRGIRIKQIEELDLNSEGSFIQEFISKPLLIDKRKFDIGVYVVMTSLSPLRVYMLEDESLFRFCPENYYPFDKDNVNKYVVHDAYTPMWKIPSLQQLYTEQNYSFKETFNRYMKNQGYNVSKIWEDIHSTILAVYLKKHPSLMQAGTVYKSTRNFFELVRFDFMLDENLKLYLMEVNMSPNLSTNHFMGNKRLYQHVIYNVLRVSRIASMVYNQFSNIKRC</sequence>
<dbReference type="PANTHER" id="PTHR47113">
    <property type="entry name" value="LD09343P"/>
    <property type="match status" value="1"/>
</dbReference>
<dbReference type="EMBL" id="JAIWYP010000007">
    <property type="protein sequence ID" value="KAH3799862.1"/>
    <property type="molecule type" value="Genomic_DNA"/>
</dbReference>
<reference evidence="2" key="1">
    <citation type="journal article" date="2019" name="bioRxiv">
        <title>The Genome of the Zebra Mussel, Dreissena polymorpha: A Resource for Invasive Species Research.</title>
        <authorList>
            <person name="McCartney M.A."/>
            <person name="Auch B."/>
            <person name="Kono T."/>
            <person name="Mallez S."/>
            <person name="Zhang Y."/>
            <person name="Obille A."/>
            <person name="Becker A."/>
            <person name="Abrahante J.E."/>
            <person name="Garbe J."/>
            <person name="Badalamenti J.P."/>
            <person name="Herman A."/>
            <person name="Mangelson H."/>
            <person name="Liachko I."/>
            <person name="Sullivan S."/>
            <person name="Sone E.D."/>
            <person name="Koren S."/>
            <person name="Silverstein K.A.T."/>
            <person name="Beckman K.B."/>
            <person name="Gohl D.M."/>
        </authorList>
    </citation>
    <scope>NUCLEOTIDE SEQUENCE</scope>
    <source>
        <strain evidence="2">Duluth1</strain>
        <tissue evidence="2">Whole animal</tissue>
    </source>
</reference>
<evidence type="ECO:0000256" key="1">
    <source>
        <dbReference type="SAM" id="Phobius"/>
    </source>
</evidence>
<feature type="transmembrane region" description="Helical" evidence="1">
    <location>
        <begin position="28"/>
        <end position="48"/>
    </location>
</feature>
<gene>
    <name evidence="2" type="ORF">DPMN_153481</name>
</gene>
<dbReference type="Pfam" id="PF03133">
    <property type="entry name" value="TTL"/>
    <property type="match status" value="1"/>
</dbReference>
<dbReference type="PROSITE" id="PS51221">
    <property type="entry name" value="TTL"/>
    <property type="match status" value="1"/>
</dbReference>
<accession>A0A9D4FQ12</accession>
<keyword evidence="1" id="KW-0812">Transmembrane</keyword>
<keyword evidence="3" id="KW-1185">Reference proteome</keyword>
<dbReference type="PANTHER" id="PTHR47113:SF1">
    <property type="entry name" value="LD09343P"/>
    <property type="match status" value="1"/>
</dbReference>
<dbReference type="Proteomes" id="UP000828390">
    <property type="component" value="Unassembled WGS sequence"/>
</dbReference>
<keyword evidence="1" id="KW-0472">Membrane</keyword>
<reference evidence="2" key="2">
    <citation type="submission" date="2020-11" db="EMBL/GenBank/DDBJ databases">
        <authorList>
            <person name="McCartney M.A."/>
            <person name="Auch B."/>
            <person name="Kono T."/>
            <person name="Mallez S."/>
            <person name="Becker A."/>
            <person name="Gohl D.M."/>
            <person name="Silverstein K.A.T."/>
            <person name="Koren S."/>
            <person name="Bechman K.B."/>
            <person name="Herman A."/>
            <person name="Abrahante J.E."/>
            <person name="Garbe J."/>
        </authorList>
    </citation>
    <scope>NUCLEOTIDE SEQUENCE</scope>
    <source>
        <strain evidence="2">Duluth1</strain>
        <tissue evidence="2">Whole animal</tissue>
    </source>
</reference>
<dbReference type="SUPFAM" id="SSF56059">
    <property type="entry name" value="Glutathione synthetase ATP-binding domain-like"/>
    <property type="match status" value="1"/>
</dbReference>
<dbReference type="AlphaFoldDB" id="A0A9D4FQ12"/>
<evidence type="ECO:0000313" key="3">
    <source>
        <dbReference type="Proteomes" id="UP000828390"/>
    </source>
</evidence>
<dbReference type="Gene3D" id="3.30.470.20">
    <property type="entry name" value="ATP-grasp fold, B domain"/>
    <property type="match status" value="1"/>
</dbReference>
<comment type="caution">
    <text evidence="2">The sequence shown here is derived from an EMBL/GenBank/DDBJ whole genome shotgun (WGS) entry which is preliminary data.</text>
</comment>
<evidence type="ECO:0000313" key="2">
    <source>
        <dbReference type="EMBL" id="KAH3799862.1"/>
    </source>
</evidence>
<name>A0A9D4FQ12_DREPO</name>
<keyword evidence="1" id="KW-1133">Transmembrane helix</keyword>
<dbReference type="InterPro" id="IPR053317">
    <property type="entry name" value="Tubulin_polyglutamylase"/>
</dbReference>
<proteinExistence type="predicted"/>
<organism evidence="2 3">
    <name type="scientific">Dreissena polymorpha</name>
    <name type="common">Zebra mussel</name>
    <name type="synonym">Mytilus polymorpha</name>
    <dbReference type="NCBI Taxonomy" id="45954"/>
    <lineage>
        <taxon>Eukaryota</taxon>
        <taxon>Metazoa</taxon>
        <taxon>Spiralia</taxon>
        <taxon>Lophotrochozoa</taxon>
        <taxon>Mollusca</taxon>
        <taxon>Bivalvia</taxon>
        <taxon>Autobranchia</taxon>
        <taxon>Heteroconchia</taxon>
        <taxon>Euheterodonta</taxon>
        <taxon>Imparidentia</taxon>
        <taxon>Neoheterodontei</taxon>
        <taxon>Myida</taxon>
        <taxon>Dreissenoidea</taxon>
        <taxon>Dreissenidae</taxon>
        <taxon>Dreissena</taxon>
    </lineage>
</organism>
<dbReference type="InterPro" id="IPR004344">
    <property type="entry name" value="TTL/TTLL_fam"/>
</dbReference>
<protein>
    <submittedName>
        <fullName evidence="2">Uncharacterized protein</fullName>
    </submittedName>
</protein>